<dbReference type="Proteomes" id="UP000030649">
    <property type="component" value="Unassembled WGS sequence"/>
</dbReference>
<evidence type="ECO:0000313" key="1">
    <source>
        <dbReference type="EMBL" id="ERG92860.1"/>
    </source>
</evidence>
<sequence length="137" mass="15136">MFFVDAATLLVGVIFLAVAGRIRSSVRLPLTVPRVEGFSEFLKNALTGLTVQSLGVVVSLQLGFEVAVVRNVTRFIPHFTGVVISDVPEFRCTPPVAVKRVRYLCVVADFRSMGSVDFQHFDIYIITYSYSVLTFGV</sequence>
<protein>
    <submittedName>
        <fullName evidence="1">Uncharacterized protein</fullName>
    </submittedName>
</protein>
<dbReference type="EMBL" id="KE356560">
    <property type="protein sequence ID" value="ERG92860.1"/>
    <property type="molecule type" value="Genomic_DNA"/>
</dbReference>
<dbReference type="AlphaFoldDB" id="U1N848"/>
<reference evidence="1 2" key="1">
    <citation type="journal article" date="2013" name="PLoS ONE">
        <title>Assembly-driven community genomics of a hypersaline microbial ecosystem.</title>
        <authorList>
            <person name="Podell S."/>
            <person name="Ugalde J.A."/>
            <person name="Narasingarao P."/>
            <person name="Banfield J.F."/>
            <person name="Heidelberg K.B."/>
            <person name="Allen E.E."/>
        </authorList>
    </citation>
    <scope>NUCLEOTIDE SEQUENCE [LARGE SCALE GENOMIC DNA]</scope>
    <source>
        <strain evidence="2">J07HQW1</strain>
    </source>
</reference>
<name>U1N848_9EURY</name>
<proteinExistence type="predicted"/>
<accession>U1N848</accession>
<organism evidence="1 2">
    <name type="scientific">Haloquadratum walsbyi J07HQW1</name>
    <dbReference type="NCBI Taxonomy" id="1238424"/>
    <lineage>
        <taxon>Archaea</taxon>
        <taxon>Methanobacteriati</taxon>
        <taxon>Methanobacteriota</taxon>
        <taxon>Stenosarchaea group</taxon>
        <taxon>Halobacteria</taxon>
        <taxon>Halobacteriales</taxon>
        <taxon>Haloferacaceae</taxon>
        <taxon>Haloquadratum</taxon>
    </lineage>
</organism>
<evidence type="ECO:0000313" key="2">
    <source>
        <dbReference type="Proteomes" id="UP000030649"/>
    </source>
</evidence>
<gene>
    <name evidence="1" type="ORF">J07HQW1_02909</name>
</gene>
<dbReference type="HOGENOM" id="CLU_1860669_0_0_2"/>